<name>A0A2N8UKW0_9BASI</name>
<sequence>MKIAVVGGGVSGLSSIWALNEYSSHEVHLFEPLPWIGGHANTVTFTSPTSASPASAESTLVDTGFIVFNRVTYPNFLRFLQHTGVEILNSDMSFSVTRFISALGGYGGFEWAGGSPAALFCQPSNLLNPGHWRMVWDIIRFNQQSVDYLRLCKANPVEGAEISIGEWLDERGYSKSFRKNYLIPMTASIWSTAPETALSSFPALTLLRFMHNHHLLQILDRPQWLTIKNGSRSYVDRIVSHLPQERIHQGNQKGEVVAAWIDGRNAKWTLKTADGAKHAGWDRVIFASHADETLKMLQAGEAEGLSVGRQVLDTLARFQFSQNVAVLHADTRLMPVRRAAWSAWNFLAETVPLASSSASITSSNATLAANGEDEVNGKQLTSTSEGDVDRVSLTYWMNLLQSLPESKYGPVLVTLNPTTSPTSPYTPRPELVLKRQAYAHPLYTPDTVLAQTHLKPLQGTRGAYFAGAWTNYGFHEDGFSSGLRAAEAVGEVYLPFDVRDAERSVPASKEWACTLVEVVDGYAKGGVVTRAVQVVLVLLVHVLALVEVVLAVVGGRRGWMDEVGRVKGFLGESVAEGRTTAKVKSV</sequence>
<reference evidence="3 4" key="1">
    <citation type="submission" date="2017-02" db="EMBL/GenBank/DDBJ databases">
        <authorList>
            <person name="Peterson S.W."/>
        </authorList>
    </citation>
    <scope>NUCLEOTIDE SEQUENCE [LARGE SCALE GENOMIC DNA]</scope>
    <source>
        <strain evidence="3 4">SRS1_H2-8</strain>
    </source>
</reference>
<feature type="domain" description="Amine oxidase" evidence="2">
    <location>
        <begin position="435"/>
        <end position="489"/>
    </location>
</feature>
<evidence type="ECO:0000259" key="2">
    <source>
        <dbReference type="Pfam" id="PF01593"/>
    </source>
</evidence>
<dbReference type="Pfam" id="PF01593">
    <property type="entry name" value="Amino_oxidase"/>
    <property type="match status" value="1"/>
</dbReference>
<dbReference type="EMBL" id="LT795070">
    <property type="protein sequence ID" value="SJX65352.1"/>
    <property type="molecule type" value="Genomic_DNA"/>
</dbReference>
<accession>A0A2N8UKW0</accession>
<evidence type="ECO:0000313" key="4">
    <source>
        <dbReference type="Proteomes" id="UP000239563"/>
    </source>
</evidence>
<dbReference type="InterPro" id="IPR050464">
    <property type="entry name" value="Zeta_carotene_desat/Oxidored"/>
</dbReference>
<dbReference type="PANTHER" id="PTHR42923">
    <property type="entry name" value="PROTOPORPHYRINOGEN OXIDASE"/>
    <property type="match status" value="1"/>
</dbReference>
<keyword evidence="1" id="KW-0472">Membrane</keyword>
<organism evidence="3 4">
    <name type="scientific">Sporisorium reilianum f. sp. reilianum</name>
    <dbReference type="NCBI Taxonomy" id="72559"/>
    <lineage>
        <taxon>Eukaryota</taxon>
        <taxon>Fungi</taxon>
        <taxon>Dikarya</taxon>
        <taxon>Basidiomycota</taxon>
        <taxon>Ustilaginomycotina</taxon>
        <taxon>Ustilaginomycetes</taxon>
        <taxon>Ustilaginales</taxon>
        <taxon>Ustilaginaceae</taxon>
        <taxon>Sporisorium</taxon>
    </lineage>
</organism>
<dbReference type="InterPro" id="IPR036188">
    <property type="entry name" value="FAD/NAD-bd_sf"/>
</dbReference>
<dbReference type="Gene3D" id="3.50.50.60">
    <property type="entry name" value="FAD/NAD(P)-binding domain"/>
    <property type="match status" value="1"/>
</dbReference>
<dbReference type="InterPro" id="IPR002937">
    <property type="entry name" value="Amino_oxidase"/>
</dbReference>
<keyword evidence="1" id="KW-1133">Transmembrane helix</keyword>
<evidence type="ECO:0000313" key="3">
    <source>
        <dbReference type="EMBL" id="SJX65352.1"/>
    </source>
</evidence>
<keyword evidence="1" id="KW-0812">Transmembrane</keyword>
<dbReference type="SUPFAM" id="SSF51905">
    <property type="entry name" value="FAD/NAD(P)-binding domain"/>
    <property type="match status" value="1"/>
</dbReference>
<dbReference type="AlphaFoldDB" id="A0A2N8UKW0"/>
<evidence type="ECO:0000256" key="1">
    <source>
        <dbReference type="SAM" id="Phobius"/>
    </source>
</evidence>
<dbReference type="Pfam" id="PF13450">
    <property type="entry name" value="NAD_binding_8"/>
    <property type="match status" value="1"/>
</dbReference>
<feature type="transmembrane region" description="Helical" evidence="1">
    <location>
        <begin position="534"/>
        <end position="555"/>
    </location>
</feature>
<gene>
    <name evidence="3" type="ORF">SRS1_15623</name>
</gene>
<dbReference type="PANTHER" id="PTHR42923:SF17">
    <property type="entry name" value="AMINE OXIDASE DOMAIN-CONTAINING PROTEIN"/>
    <property type="match status" value="1"/>
</dbReference>
<protein>
    <recommendedName>
        <fullName evidence="2">Amine oxidase domain-containing protein</fullName>
    </recommendedName>
</protein>
<dbReference type="GO" id="GO:0016491">
    <property type="term" value="F:oxidoreductase activity"/>
    <property type="evidence" value="ECO:0007669"/>
    <property type="project" value="InterPro"/>
</dbReference>
<proteinExistence type="predicted"/>
<dbReference type="Proteomes" id="UP000239563">
    <property type="component" value="Chromosome XVII"/>
</dbReference>